<proteinExistence type="predicted"/>
<dbReference type="Pfam" id="PF12937">
    <property type="entry name" value="F-box-like"/>
    <property type="match status" value="1"/>
</dbReference>
<dbReference type="Proteomes" id="UP000038045">
    <property type="component" value="Unplaced"/>
</dbReference>
<organism evidence="2 3">
    <name type="scientific">Parastrongyloides trichosuri</name>
    <name type="common">Possum-specific nematode worm</name>
    <dbReference type="NCBI Taxonomy" id="131310"/>
    <lineage>
        <taxon>Eukaryota</taxon>
        <taxon>Metazoa</taxon>
        <taxon>Ecdysozoa</taxon>
        <taxon>Nematoda</taxon>
        <taxon>Chromadorea</taxon>
        <taxon>Rhabditida</taxon>
        <taxon>Tylenchina</taxon>
        <taxon>Panagrolaimomorpha</taxon>
        <taxon>Strongyloidoidea</taxon>
        <taxon>Strongyloididae</taxon>
        <taxon>Parastrongyloides</taxon>
    </lineage>
</organism>
<dbReference type="Gene3D" id="1.20.1280.50">
    <property type="match status" value="1"/>
</dbReference>
<dbReference type="InterPro" id="IPR036047">
    <property type="entry name" value="F-box-like_dom_sf"/>
</dbReference>
<evidence type="ECO:0000313" key="3">
    <source>
        <dbReference type="WBParaSite" id="PTRK_0000792500.1"/>
    </source>
</evidence>
<reference evidence="3" key="1">
    <citation type="submission" date="2017-02" db="UniProtKB">
        <authorList>
            <consortium name="WormBaseParasite"/>
        </authorList>
    </citation>
    <scope>IDENTIFICATION</scope>
</reference>
<accession>A0A0N4ZJ13</accession>
<protein>
    <submittedName>
        <fullName evidence="3">F-box domain-containing protein</fullName>
    </submittedName>
</protein>
<dbReference type="CDD" id="cd09917">
    <property type="entry name" value="F-box_SF"/>
    <property type="match status" value="1"/>
</dbReference>
<feature type="domain" description="F-box" evidence="1">
    <location>
        <begin position="1"/>
        <end position="47"/>
    </location>
</feature>
<dbReference type="InterPro" id="IPR001810">
    <property type="entry name" value="F-box_dom"/>
</dbReference>
<evidence type="ECO:0000259" key="1">
    <source>
        <dbReference type="PROSITE" id="PS50181"/>
    </source>
</evidence>
<dbReference type="WBParaSite" id="PTRK_0000792500.1">
    <property type="protein sequence ID" value="PTRK_0000792500.1"/>
    <property type="gene ID" value="PTRK_0000792500"/>
</dbReference>
<evidence type="ECO:0000313" key="2">
    <source>
        <dbReference type="Proteomes" id="UP000038045"/>
    </source>
</evidence>
<dbReference type="PROSITE" id="PS50181">
    <property type="entry name" value="FBOX"/>
    <property type="match status" value="1"/>
</dbReference>
<name>A0A0N4ZJ13_PARTI</name>
<sequence length="313" mass="36881">MTLDALPDEILLKIMGYLDGENCHNMSSVNKNFYNLYYNNFDIINKYTISTIIVEEKLKNFLITTSYVRRASRLNKYCISKFNLDDECTFRNLMKHAIYSKLDVLRILLNGNGKFFFDKLSPIELSKLNGVNLKLSLETMERPNKMLNFLNGCQLSFNNVCIEKFGLNEVGTTKDEFYVDIGLGCSDMDLFTNTLKFHELNIVYRNLWPILENPNNYLMSLHINQFNEKMMDILMRIINGCTKYIRNIEIAMEEKYDKNHITVLQNQYLTTTNFNWTMIYYEGNDTTSFIGDKFCNECNSVENITIEYNKYWE</sequence>
<dbReference type="AlphaFoldDB" id="A0A0N4ZJ13"/>
<keyword evidence="2" id="KW-1185">Reference proteome</keyword>
<dbReference type="SUPFAM" id="SSF81383">
    <property type="entry name" value="F-box domain"/>
    <property type="match status" value="1"/>
</dbReference>